<evidence type="ECO:0000313" key="4">
    <source>
        <dbReference type="EMBL" id="PZR00358.1"/>
    </source>
</evidence>
<keyword evidence="2" id="KW-0119">Carbohydrate metabolism</keyword>
<name>A0A2W5TW74_CERSP</name>
<sequence>MRILITGGGGFIGQKLARALAAQGKMRGQTISELTLIDIAQPREVAADFPVTRLACNVAEAAAVNAVMSRPSDVVFHLAAVVSGAAEKDFDLGMQVNLFGTLNLFDAARRAGNCPVIVYASSNAVHGGDGMPAVVHDNDLSNPQTSYGTQKIIGEYLLTDYSRRGFLDGRGLRLPTVTVRPGAPNAAASSFMSSIFRDTLQGNAANCPVQRDFEVWHTAPRTVVSNLLHAAEIDGAAFGTNRCINLSGRTDTIGQMIAAMTRATGPDAEARITWNADPVIEKIVSSWATRVQTDKALRLGFSADRSFEDSIRWFVEDDISLPA</sequence>
<reference evidence="4 5" key="1">
    <citation type="submission" date="2017-08" db="EMBL/GenBank/DDBJ databases">
        <title>Infants hospitalized years apart are colonized by the same room-sourced microbial strains.</title>
        <authorList>
            <person name="Brooks B."/>
            <person name="Olm M.R."/>
            <person name="Firek B.A."/>
            <person name="Baker R."/>
            <person name="Thomas B.C."/>
            <person name="Morowitz M.J."/>
            <person name="Banfield J.F."/>
        </authorList>
    </citation>
    <scope>NUCLEOTIDE SEQUENCE [LARGE SCALE GENOMIC DNA]</scope>
    <source>
        <strain evidence="4">S2_003_000_R2_11</strain>
    </source>
</reference>
<evidence type="ECO:0000259" key="3">
    <source>
        <dbReference type="Pfam" id="PF01370"/>
    </source>
</evidence>
<dbReference type="NCBIfam" id="NF043036">
    <property type="entry name" value="ErythonDh"/>
    <property type="match status" value="1"/>
</dbReference>
<proteinExistence type="predicted"/>
<organism evidence="4 5">
    <name type="scientific">Cereibacter sphaeroides</name>
    <name type="common">Rhodobacter sphaeroides</name>
    <dbReference type="NCBI Taxonomy" id="1063"/>
    <lineage>
        <taxon>Bacteria</taxon>
        <taxon>Pseudomonadati</taxon>
        <taxon>Pseudomonadota</taxon>
        <taxon>Alphaproteobacteria</taxon>
        <taxon>Rhodobacterales</taxon>
        <taxon>Paracoccaceae</taxon>
        <taxon>Cereibacter</taxon>
    </lineage>
</organism>
<protein>
    <submittedName>
        <fullName evidence="4">NAD-dependent dehydratase</fullName>
    </submittedName>
</protein>
<dbReference type="SUPFAM" id="SSF51735">
    <property type="entry name" value="NAD(P)-binding Rossmann-fold domains"/>
    <property type="match status" value="1"/>
</dbReference>
<comment type="caution">
    <text evidence="4">The sequence shown here is derived from an EMBL/GenBank/DDBJ whole genome shotgun (WGS) entry which is preliminary data.</text>
</comment>
<accession>A0A2W5TW74</accession>
<dbReference type="Gene3D" id="3.90.25.10">
    <property type="entry name" value="UDP-galactose 4-epimerase, domain 1"/>
    <property type="match status" value="1"/>
</dbReference>
<dbReference type="Proteomes" id="UP000248975">
    <property type="component" value="Unassembled WGS sequence"/>
</dbReference>
<evidence type="ECO:0000256" key="2">
    <source>
        <dbReference type="ARBA" id="ARBA00023277"/>
    </source>
</evidence>
<dbReference type="AlphaFoldDB" id="A0A2W5TW74"/>
<keyword evidence="1" id="KW-0521">NADP</keyword>
<evidence type="ECO:0000313" key="5">
    <source>
        <dbReference type="Proteomes" id="UP000248975"/>
    </source>
</evidence>
<dbReference type="GO" id="GO:0016491">
    <property type="term" value="F:oxidoreductase activity"/>
    <property type="evidence" value="ECO:0007669"/>
    <property type="project" value="InterPro"/>
</dbReference>
<dbReference type="PANTHER" id="PTHR43103:SF3">
    <property type="entry name" value="ADP-L-GLYCERO-D-MANNO-HEPTOSE-6-EPIMERASE"/>
    <property type="match status" value="1"/>
</dbReference>
<dbReference type="InterPro" id="IPR036291">
    <property type="entry name" value="NAD(P)-bd_dom_sf"/>
</dbReference>
<dbReference type="PANTHER" id="PTHR43103">
    <property type="entry name" value="NUCLEOSIDE-DIPHOSPHATE-SUGAR EPIMERASE"/>
    <property type="match status" value="1"/>
</dbReference>
<evidence type="ECO:0000256" key="1">
    <source>
        <dbReference type="ARBA" id="ARBA00022857"/>
    </source>
</evidence>
<dbReference type="Pfam" id="PF01370">
    <property type="entry name" value="Epimerase"/>
    <property type="match status" value="1"/>
</dbReference>
<dbReference type="Gene3D" id="3.40.50.720">
    <property type="entry name" value="NAD(P)-binding Rossmann-like Domain"/>
    <property type="match status" value="1"/>
</dbReference>
<feature type="domain" description="NAD-dependent epimerase/dehydratase" evidence="3">
    <location>
        <begin position="3"/>
        <end position="209"/>
    </location>
</feature>
<dbReference type="InterPro" id="IPR001509">
    <property type="entry name" value="Epimerase_deHydtase"/>
</dbReference>
<gene>
    <name evidence="4" type="ORF">DI533_07215</name>
</gene>
<dbReference type="InterPro" id="IPR050005">
    <property type="entry name" value="DenD"/>
</dbReference>
<dbReference type="EMBL" id="QFQS01000001">
    <property type="protein sequence ID" value="PZR00358.1"/>
    <property type="molecule type" value="Genomic_DNA"/>
</dbReference>